<accession>A0A413RD60</accession>
<organism evidence="2 3">
    <name type="scientific">Eubacterium ventriosum</name>
    <dbReference type="NCBI Taxonomy" id="39496"/>
    <lineage>
        <taxon>Bacteria</taxon>
        <taxon>Bacillati</taxon>
        <taxon>Bacillota</taxon>
        <taxon>Clostridia</taxon>
        <taxon>Eubacteriales</taxon>
        <taxon>Eubacteriaceae</taxon>
        <taxon>Eubacterium</taxon>
    </lineage>
</organism>
<dbReference type="InterPro" id="IPR014202">
    <property type="entry name" value="Spore_II_R"/>
</dbReference>
<comment type="caution">
    <text evidence="2">The sequence shown here is derived from an EMBL/GenBank/DDBJ whole genome shotgun (WGS) entry which is preliminary data.</text>
</comment>
<keyword evidence="3" id="KW-1185">Reference proteome</keyword>
<dbReference type="EMBL" id="QSFD01000001">
    <property type="protein sequence ID" value="RHA20722.1"/>
    <property type="molecule type" value="Genomic_DNA"/>
</dbReference>
<evidence type="ECO:0000256" key="1">
    <source>
        <dbReference type="SAM" id="Phobius"/>
    </source>
</evidence>
<proteinExistence type="predicted"/>
<dbReference type="AlphaFoldDB" id="A0A413RD60"/>
<keyword evidence="1" id="KW-0812">Transmembrane</keyword>
<keyword evidence="1" id="KW-0472">Membrane</keyword>
<sequence length="218" mass="24847">MKTSLKKEITMKYIKQISFCMVIAIFATGILTWNIFLNLETKSTVSVLSHSAIRFHILANSDSVSDQALKMRVKESVVNYIYEKTGDFKTVDEAKNFILNNDKTIKSIATKAIADNGYDYTVSSTFGFSDFPVKTYGDVIFPKGTYTSYTIKIGNGKGHNWWCVLYPPLCFVDVSTGVLPDNSKKKLRDSLSDTQYHTVTKYNFKFKYLKFFNNLCQN</sequence>
<protein>
    <submittedName>
        <fullName evidence="2">Stage II sporulation protein R</fullName>
    </submittedName>
</protein>
<reference evidence="2 3" key="1">
    <citation type="submission" date="2018-08" db="EMBL/GenBank/DDBJ databases">
        <title>A genome reference for cultivated species of the human gut microbiota.</title>
        <authorList>
            <person name="Zou Y."/>
            <person name="Xue W."/>
            <person name="Luo G."/>
        </authorList>
    </citation>
    <scope>NUCLEOTIDE SEQUENCE [LARGE SCALE GENOMIC DNA]</scope>
    <source>
        <strain evidence="2 3">AM44-11BH</strain>
    </source>
</reference>
<evidence type="ECO:0000313" key="2">
    <source>
        <dbReference type="EMBL" id="RHA20722.1"/>
    </source>
</evidence>
<gene>
    <name evidence="2" type="primary">spoIIR</name>
    <name evidence="2" type="ORF">DW944_00720</name>
</gene>
<feature type="transmembrane region" description="Helical" evidence="1">
    <location>
        <begin position="16"/>
        <end position="36"/>
    </location>
</feature>
<dbReference type="NCBIfam" id="TIGR02837">
    <property type="entry name" value="spore_II_R"/>
    <property type="match status" value="1"/>
</dbReference>
<dbReference type="Proteomes" id="UP000284779">
    <property type="component" value="Unassembled WGS sequence"/>
</dbReference>
<evidence type="ECO:0000313" key="3">
    <source>
        <dbReference type="Proteomes" id="UP000284779"/>
    </source>
</evidence>
<dbReference type="Pfam" id="PF09551">
    <property type="entry name" value="Spore_II_R"/>
    <property type="match status" value="1"/>
</dbReference>
<keyword evidence="1" id="KW-1133">Transmembrane helix</keyword>
<name>A0A413RD60_9FIRM</name>